<protein>
    <submittedName>
        <fullName evidence="1">Uncharacterized protein</fullName>
    </submittedName>
</protein>
<reference evidence="2 4" key="2">
    <citation type="submission" date="2016-11" db="EMBL/GenBank/DDBJ databases">
        <title>Genome sequencing of Amycolatopsis regifaucium.</title>
        <authorList>
            <person name="Mayilraj S."/>
            <person name="Kaur N."/>
        </authorList>
    </citation>
    <scope>NUCLEOTIDE SEQUENCE [LARGE SCALE GENOMIC DNA]</scope>
    <source>
        <strain evidence="2 4">GY080</strain>
    </source>
</reference>
<dbReference type="EMBL" id="LQCI01000041">
    <property type="protein sequence ID" value="KZB80889.1"/>
    <property type="molecule type" value="Genomic_DNA"/>
</dbReference>
<proteinExistence type="predicted"/>
<keyword evidence="4" id="KW-1185">Reference proteome</keyword>
<evidence type="ECO:0000313" key="4">
    <source>
        <dbReference type="Proteomes" id="UP000186883"/>
    </source>
</evidence>
<organism evidence="1 3">
    <name type="scientific">Amycolatopsis regifaucium</name>
    <dbReference type="NCBI Taxonomy" id="546365"/>
    <lineage>
        <taxon>Bacteria</taxon>
        <taxon>Bacillati</taxon>
        <taxon>Actinomycetota</taxon>
        <taxon>Actinomycetes</taxon>
        <taxon>Pseudonocardiales</taxon>
        <taxon>Pseudonocardiaceae</taxon>
        <taxon>Amycolatopsis</taxon>
    </lineage>
</organism>
<dbReference type="AlphaFoldDB" id="A0A154MAW2"/>
<reference evidence="1 3" key="1">
    <citation type="submission" date="2015-12" db="EMBL/GenBank/DDBJ databases">
        <title>Amycolatopsis regifaucium genome sequencing and assembly.</title>
        <authorList>
            <person name="Mayilraj S."/>
        </authorList>
    </citation>
    <scope>NUCLEOTIDE SEQUENCE [LARGE SCALE GENOMIC DNA]</scope>
    <source>
        <strain evidence="1 3">GY080</strain>
    </source>
</reference>
<accession>A0A154MAW2</accession>
<dbReference type="EMBL" id="LOBU02000006">
    <property type="protein sequence ID" value="OKA10060.1"/>
    <property type="molecule type" value="Genomic_DNA"/>
</dbReference>
<comment type="caution">
    <text evidence="1">The sequence shown here is derived from an EMBL/GenBank/DDBJ whole genome shotgun (WGS) entry which is preliminary data.</text>
</comment>
<gene>
    <name evidence="2" type="ORF">ATP06_0206920</name>
    <name evidence="1" type="ORF">AVL48_37860</name>
</gene>
<sequence>MISTFALVVPMAGVAGASPEKLPLDCGTSFADSYLGSELDGNGNFDVRITYVDLQRFIGPQSGTMTFTSLAGGARYPGFNASPSGGSAVVSDAHYQQAGVWQVNVFNSRGVDTCARRFVVRYRIRGE</sequence>
<evidence type="ECO:0000313" key="3">
    <source>
        <dbReference type="Proteomes" id="UP000076321"/>
    </source>
</evidence>
<dbReference type="Proteomes" id="UP000186883">
    <property type="component" value="Unassembled WGS sequence"/>
</dbReference>
<evidence type="ECO:0000313" key="1">
    <source>
        <dbReference type="EMBL" id="KZB80889.1"/>
    </source>
</evidence>
<name>A0A154MAW2_9PSEU</name>
<dbReference type="Proteomes" id="UP000076321">
    <property type="component" value="Unassembled WGS sequence"/>
</dbReference>
<evidence type="ECO:0000313" key="2">
    <source>
        <dbReference type="EMBL" id="OKA10060.1"/>
    </source>
</evidence>